<sequence>MRALLELYDMPESQRSQLLELVALSSDAEWWETYSDTIADGYASFLGFESGAAERWEWQALVIPGSLQTENYARAVVGGGYFGELTPRQIRRRIDLRMARYNRLINDPLVDSRVIIDESVLLRKMGDRTIMSEQLNHLRELAEHPQIHLQVLLHDQGLVAPVPSFILLRFSTLDGLGELYPDVVYLEDAAGGYLDEDELLTHRYLVLFNRISEVALSSEESMRFVEERAKRWAQAA</sequence>
<name>A0ABT0G632_9ACTN</name>
<accession>A0ABT0G632</accession>
<organism evidence="2 3">
    <name type="scientific">Actinomadura luzonensis</name>
    <dbReference type="NCBI Taxonomy" id="2805427"/>
    <lineage>
        <taxon>Bacteria</taxon>
        <taxon>Bacillati</taxon>
        <taxon>Actinomycetota</taxon>
        <taxon>Actinomycetes</taxon>
        <taxon>Streptosporangiales</taxon>
        <taxon>Thermomonosporaceae</taxon>
        <taxon>Actinomadura</taxon>
    </lineage>
</organism>
<evidence type="ECO:0000313" key="3">
    <source>
        <dbReference type="Proteomes" id="UP001317259"/>
    </source>
</evidence>
<protein>
    <submittedName>
        <fullName evidence="2">DUF5753 domain-containing protein</fullName>
    </submittedName>
</protein>
<comment type="caution">
    <text evidence="2">The sequence shown here is derived from an EMBL/GenBank/DDBJ whole genome shotgun (WGS) entry which is preliminary data.</text>
</comment>
<dbReference type="EMBL" id="JAKRKC020000002">
    <property type="protein sequence ID" value="MCK2220077.1"/>
    <property type="molecule type" value="Genomic_DNA"/>
</dbReference>
<dbReference type="Pfam" id="PF19054">
    <property type="entry name" value="DUF5753"/>
    <property type="match status" value="1"/>
</dbReference>
<proteinExistence type="predicted"/>
<dbReference type="InterPro" id="IPR043917">
    <property type="entry name" value="DUF5753"/>
</dbReference>
<reference evidence="2 3" key="1">
    <citation type="submission" date="2022-04" db="EMBL/GenBank/DDBJ databases">
        <title>Genome draft of Actinomadura sp. ATCC 31491.</title>
        <authorList>
            <person name="Shi X."/>
            <person name="Du Y."/>
        </authorList>
    </citation>
    <scope>NUCLEOTIDE SEQUENCE [LARGE SCALE GENOMIC DNA]</scope>
    <source>
        <strain evidence="2 3">ATCC 31491</strain>
    </source>
</reference>
<dbReference type="Proteomes" id="UP001317259">
    <property type="component" value="Unassembled WGS sequence"/>
</dbReference>
<gene>
    <name evidence="2" type="ORF">MF672_040715</name>
</gene>
<evidence type="ECO:0000313" key="2">
    <source>
        <dbReference type="EMBL" id="MCK2220077.1"/>
    </source>
</evidence>
<feature type="domain" description="DUF5753" evidence="1">
    <location>
        <begin position="43"/>
        <end position="227"/>
    </location>
</feature>
<evidence type="ECO:0000259" key="1">
    <source>
        <dbReference type="Pfam" id="PF19054"/>
    </source>
</evidence>
<keyword evidence="3" id="KW-1185">Reference proteome</keyword>